<reference evidence="2" key="1">
    <citation type="submission" date="2021-03" db="EMBL/GenBank/DDBJ databases">
        <title>Evolutionary innovations through gain and loss of genes in the ectomycorrhizal Boletales.</title>
        <authorList>
            <person name="Wu G."/>
            <person name="Miyauchi S."/>
            <person name="Morin E."/>
            <person name="Yang Z.-L."/>
            <person name="Xu J."/>
            <person name="Martin F.M."/>
        </authorList>
    </citation>
    <scope>NUCLEOTIDE SEQUENCE</scope>
    <source>
        <strain evidence="2">BR01</strain>
    </source>
</reference>
<name>A0A8I3A6C0_9AGAM</name>
<dbReference type="Proteomes" id="UP000683000">
    <property type="component" value="Unassembled WGS sequence"/>
</dbReference>
<organism evidence="2 3">
    <name type="scientific">Boletus reticuloceps</name>
    <dbReference type="NCBI Taxonomy" id="495285"/>
    <lineage>
        <taxon>Eukaryota</taxon>
        <taxon>Fungi</taxon>
        <taxon>Dikarya</taxon>
        <taxon>Basidiomycota</taxon>
        <taxon>Agaricomycotina</taxon>
        <taxon>Agaricomycetes</taxon>
        <taxon>Agaricomycetidae</taxon>
        <taxon>Boletales</taxon>
        <taxon>Boletineae</taxon>
        <taxon>Boletaceae</taxon>
        <taxon>Boletoideae</taxon>
        <taxon>Boletus</taxon>
    </lineage>
</organism>
<proteinExistence type="predicted"/>
<evidence type="ECO:0000313" key="3">
    <source>
        <dbReference type="Proteomes" id="UP000683000"/>
    </source>
</evidence>
<feature type="compositionally biased region" description="Basic and acidic residues" evidence="1">
    <location>
        <begin position="38"/>
        <end position="57"/>
    </location>
</feature>
<evidence type="ECO:0000256" key="1">
    <source>
        <dbReference type="SAM" id="MobiDB-lite"/>
    </source>
</evidence>
<evidence type="ECO:0000313" key="2">
    <source>
        <dbReference type="EMBL" id="KAG6371405.1"/>
    </source>
</evidence>
<accession>A0A8I3A6C0</accession>
<keyword evidence="3" id="KW-1185">Reference proteome</keyword>
<feature type="region of interest" description="Disordered" evidence="1">
    <location>
        <begin position="38"/>
        <end position="59"/>
    </location>
</feature>
<comment type="caution">
    <text evidence="2">The sequence shown here is derived from an EMBL/GenBank/DDBJ whole genome shotgun (WGS) entry which is preliminary data.</text>
</comment>
<protein>
    <submittedName>
        <fullName evidence="2">Uncharacterized protein</fullName>
    </submittedName>
</protein>
<gene>
    <name evidence="2" type="ORF">JVT61DRAFT_9413</name>
</gene>
<dbReference type="EMBL" id="JAGFBS010000034">
    <property type="protein sequence ID" value="KAG6371405.1"/>
    <property type="molecule type" value="Genomic_DNA"/>
</dbReference>
<sequence length="148" mass="16472">MIVTVKENATVTAITTAGRGRTTMMTETRRERVMRKDYRDKEQGRDRGCGDPYRDRGGTMMNEIVQGTVETTGNFDGPIMNPSIANFTRVSYSGSWVSEPAFGGFVKAEDTGVWPVPWTNGAMARRPTKEWGENAGCQTHDVEVSLRM</sequence>
<dbReference type="AlphaFoldDB" id="A0A8I3A6C0"/>